<evidence type="ECO:0000313" key="1">
    <source>
        <dbReference type="EMBL" id="EKC67865.1"/>
    </source>
</evidence>
<sequence length="88" mass="10015">MKNNNISRKDRLKSKRQAPANYLIVCEGKKTEPNYFNGLKKKINEKYGNKVDVLIPNIEVKGTGMNTTSLVKYTQKTVNHANKVYGQV</sequence>
<comment type="caution">
    <text evidence="1">The sequence shown here is derived from an EMBL/GenBank/DDBJ whole genome shotgun (WGS) entry which is preliminary data.</text>
</comment>
<evidence type="ECO:0008006" key="2">
    <source>
        <dbReference type="Google" id="ProtNLM"/>
    </source>
</evidence>
<dbReference type="Pfam" id="PF13707">
    <property type="entry name" value="RloB"/>
    <property type="match status" value="1"/>
</dbReference>
<protein>
    <recommendedName>
        <fullName evidence="2">RloB-like protein</fullName>
    </recommendedName>
</protein>
<dbReference type="InterPro" id="IPR025591">
    <property type="entry name" value="RloB"/>
</dbReference>
<dbReference type="AlphaFoldDB" id="K1TNF3"/>
<accession>K1TNF3</accession>
<feature type="non-terminal residue" evidence="1">
    <location>
        <position position="88"/>
    </location>
</feature>
<reference evidence="1" key="1">
    <citation type="journal article" date="2013" name="Environ. Microbiol.">
        <title>Microbiota from the distal guts of lean and obese adolescents exhibit partial functional redundancy besides clear differences in community structure.</title>
        <authorList>
            <person name="Ferrer M."/>
            <person name="Ruiz A."/>
            <person name="Lanza F."/>
            <person name="Haange S.B."/>
            <person name="Oberbach A."/>
            <person name="Till H."/>
            <person name="Bargiela R."/>
            <person name="Campoy C."/>
            <person name="Segura M.T."/>
            <person name="Richter M."/>
            <person name="von Bergen M."/>
            <person name="Seifert J."/>
            <person name="Suarez A."/>
        </authorList>
    </citation>
    <scope>NUCLEOTIDE SEQUENCE</scope>
</reference>
<gene>
    <name evidence="1" type="ORF">OBE_05236</name>
</gene>
<proteinExistence type="predicted"/>
<name>K1TNF3_9ZZZZ</name>
<organism evidence="1">
    <name type="scientific">human gut metagenome</name>
    <dbReference type="NCBI Taxonomy" id="408170"/>
    <lineage>
        <taxon>unclassified sequences</taxon>
        <taxon>metagenomes</taxon>
        <taxon>organismal metagenomes</taxon>
    </lineage>
</organism>
<dbReference type="EMBL" id="AJWZ01003574">
    <property type="protein sequence ID" value="EKC67865.1"/>
    <property type="molecule type" value="Genomic_DNA"/>
</dbReference>